<dbReference type="InterPro" id="IPR036187">
    <property type="entry name" value="DNA_mismatch_repair_MutS_sf"/>
</dbReference>
<dbReference type="InterPro" id="IPR036678">
    <property type="entry name" value="MutS_con_dom_sf"/>
</dbReference>
<evidence type="ECO:0000313" key="13">
    <source>
        <dbReference type="Proteomes" id="UP000617951"/>
    </source>
</evidence>
<dbReference type="InterPro" id="IPR016151">
    <property type="entry name" value="DNA_mismatch_repair_MutS_N"/>
</dbReference>
<comment type="function">
    <text evidence="8 9">This protein is involved in the repair of mismatches in DNA. It is possible that it carries out the mismatch recognition step. This protein has a weak ATPase activity.</text>
</comment>
<dbReference type="PIRSF" id="PIRSF037677">
    <property type="entry name" value="DNA_mis_repair_Msh6"/>
    <property type="match status" value="1"/>
</dbReference>
<dbReference type="NCBIfam" id="NF003810">
    <property type="entry name" value="PRK05399.1"/>
    <property type="match status" value="1"/>
</dbReference>
<comment type="similarity">
    <text evidence="1 9 10">Belongs to the DNA mismatch repair MutS family.</text>
</comment>
<dbReference type="GO" id="GO:0006298">
    <property type="term" value="P:mismatch repair"/>
    <property type="evidence" value="ECO:0007669"/>
    <property type="project" value="UniProtKB-UniRule"/>
</dbReference>
<proteinExistence type="inferred from homology"/>
<dbReference type="SMART" id="SM00534">
    <property type="entry name" value="MUTSac"/>
    <property type="match status" value="1"/>
</dbReference>
<dbReference type="Pfam" id="PF05192">
    <property type="entry name" value="MutS_III"/>
    <property type="match status" value="1"/>
</dbReference>
<dbReference type="SUPFAM" id="SSF48334">
    <property type="entry name" value="DNA repair protein MutS, domain III"/>
    <property type="match status" value="1"/>
</dbReference>
<dbReference type="Pfam" id="PF01624">
    <property type="entry name" value="MutS_I"/>
    <property type="match status" value="1"/>
</dbReference>
<evidence type="ECO:0000256" key="3">
    <source>
        <dbReference type="ARBA" id="ARBA00022741"/>
    </source>
</evidence>
<dbReference type="GO" id="GO:0005829">
    <property type="term" value="C:cytosol"/>
    <property type="evidence" value="ECO:0007669"/>
    <property type="project" value="TreeGrafter"/>
</dbReference>
<keyword evidence="7 9" id="KW-0234">DNA repair</keyword>
<dbReference type="InterPro" id="IPR045076">
    <property type="entry name" value="MutS"/>
</dbReference>
<dbReference type="PROSITE" id="PS00486">
    <property type="entry name" value="DNA_MISMATCH_REPAIR_2"/>
    <property type="match status" value="1"/>
</dbReference>
<dbReference type="InterPro" id="IPR007860">
    <property type="entry name" value="DNA_mmatch_repair_MutS_con_dom"/>
</dbReference>
<gene>
    <name evidence="9 12" type="primary">mutS</name>
    <name evidence="12" type="ORF">H8693_01340</name>
</gene>
<protein>
    <recommendedName>
        <fullName evidence="2 9">DNA mismatch repair protein MutS</fullName>
    </recommendedName>
</protein>
<dbReference type="Pfam" id="PF05190">
    <property type="entry name" value="MutS_IV"/>
    <property type="match status" value="1"/>
</dbReference>
<keyword evidence="3 9" id="KW-0547">Nucleotide-binding</keyword>
<evidence type="ECO:0000256" key="5">
    <source>
        <dbReference type="ARBA" id="ARBA00022840"/>
    </source>
</evidence>
<dbReference type="HAMAP" id="MF_00096">
    <property type="entry name" value="MutS"/>
    <property type="match status" value="1"/>
</dbReference>
<evidence type="ECO:0000256" key="8">
    <source>
        <dbReference type="ARBA" id="ARBA00024647"/>
    </source>
</evidence>
<evidence type="ECO:0000256" key="6">
    <source>
        <dbReference type="ARBA" id="ARBA00023125"/>
    </source>
</evidence>
<organism evidence="12 13">
    <name type="scientific">Guopingia tenuis</name>
    <dbReference type="NCBI Taxonomy" id="2763656"/>
    <lineage>
        <taxon>Bacteria</taxon>
        <taxon>Bacillati</taxon>
        <taxon>Bacillota</taxon>
        <taxon>Clostridia</taxon>
        <taxon>Christensenellales</taxon>
        <taxon>Christensenellaceae</taxon>
        <taxon>Guopingia</taxon>
    </lineage>
</organism>
<evidence type="ECO:0000256" key="10">
    <source>
        <dbReference type="RuleBase" id="RU003756"/>
    </source>
</evidence>
<dbReference type="InterPro" id="IPR007696">
    <property type="entry name" value="DNA_mismatch_repair_MutS_core"/>
</dbReference>
<dbReference type="InterPro" id="IPR017261">
    <property type="entry name" value="DNA_mismatch_repair_MutS/MSH"/>
</dbReference>
<name>A0A926HV43_9FIRM</name>
<feature type="domain" description="DNA mismatch repair proteins mutS family" evidence="11">
    <location>
        <begin position="684"/>
        <end position="700"/>
    </location>
</feature>
<dbReference type="SUPFAM" id="SSF53150">
    <property type="entry name" value="DNA repair protein MutS, domain II"/>
    <property type="match status" value="1"/>
</dbReference>
<dbReference type="FunFam" id="1.10.1420.10:FF:000001">
    <property type="entry name" value="DNA mismatch repair protein MutS"/>
    <property type="match status" value="1"/>
</dbReference>
<dbReference type="InterPro" id="IPR027417">
    <property type="entry name" value="P-loop_NTPase"/>
</dbReference>
<dbReference type="Gene3D" id="3.30.420.110">
    <property type="entry name" value="MutS, connector domain"/>
    <property type="match status" value="1"/>
</dbReference>
<sequence>MMRQYLDIKEKNKDCLLFFRLGDFYEMFFEDAKIASKELELTLTGKDCGLEERAPMCGIPYHAVDGYIAKLIDKGYKVAICEQLEDPQQAKGLVERGITRIITPGTVADSSMLKENENSYIFSLYEEKGRFGVSYADISTGGFYVEEAENGQELANVLTRVAPKEILYPEENQILKKIVGAYKDCYASPYYPWAFQHDTAHKLLLQHFGVISLRGFDISAKSLTISAAGALLQYLIETQKNSLMHIKKIRKISTGEYMIVDPFTHRNLELTETIRSKNKRGSLLWLLDKTKTSMGGRLLKKAIEQPLLKKRAINERLSAVDELKNDYCLRSELRAQLGGIYDIERLLARISYGTLDARDALSLKQSLEAIPGIKSLLLQAKSSLLKHSGENLDPLEDLYRFLESAIHPDAPNGIKDGGIIRDGFNADVDKYRDATKSGKDWLASLEQREREETGIKNLKIGFNKVFGYYIEVTKSYLNQVPYRYTRRQTLAGGERYITAELKELEDTILSASDKCSKLEYQLFLQIREKLAGFINALQANAEIIALVDVMQSFAQAAYDNDYVKPAIREDGVIEIKGGRHPVVEKTVRQDFVPNDAYLDTKENTLMIITGPNMAGKSTFMRQTGLIVIMAQIGCFVPAASASISIVDRVFTRVGASDDLASGQSTFMVEMNELASILNNATEKSLLILDEIGRGTSTLDGLSIAWATIEYILKTKNLGAKTLFATHYHELTELEGILPGVKNYSITVKEMEKTIIFLHKIKRGGTDRSFGIEVARLAGLPEALLERARNLLIGLEKNAKPSLQGLDLPKEEAEEKSEELSRNISRIQQTLRGLDINSLTPLEALSVLNDLKQMVR</sequence>
<evidence type="ECO:0000256" key="1">
    <source>
        <dbReference type="ARBA" id="ARBA00006271"/>
    </source>
</evidence>
<dbReference type="AlphaFoldDB" id="A0A926HV43"/>
<dbReference type="SUPFAM" id="SSF52540">
    <property type="entry name" value="P-loop containing nucleoside triphosphate hydrolases"/>
    <property type="match status" value="1"/>
</dbReference>
<dbReference type="InterPro" id="IPR007861">
    <property type="entry name" value="DNA_mismatch_repair_MutS_clamp"/>
</dbReference>
<dbReference type="InterPro" id="IPR005748">
    <property type="entry name" value="DNA_mismatch_repair_MutS"/>
</dbReference>
<dbReference type="Pfam" id="PF05188">
    <property type="entry name" value="MutS_II"/>
    <property type="match status" value="1"/>
</dbReference>
<dbReference type="PANTHER" id="PTHR11361">
    <property type="entry name" value="DNA MISMATCH REPAIR PROTEIN MUTS FAMILY MEMBER"/>
    <property type="match status" value="1"/>
</dbReference>
<keyword evidence="5 9" id="KW-0067">ATP-binding</keyword>
<evidence type="ECO:0000259" key="11">
    <source>
        <dbReference type="PROSITE" id="PS00486"/>
    </source>
</evidence>
<evidence type="ECO:0000256" key="4">
    <source>
        <dbReference type="ARBA" id="ARBA00022763"/>
    </source>
</evidence>
<dbReference type="SUPFAM" id="SSF55271">
    <property type="entry name" value="DNA repair protein MutS, domain I"/>
    <property type="match status" value="1"/>
</dbReference>
<comment type="caution">
    <text evidence="12">The sequence shown here is derived from an EMBL/GenBank/DDBJ whole genome shotgun (WGS) entry which is preliminary data.</text>
</comment>
<evidence type="ECO:0000256" key="9">
    <source>
        <dbReference type="HAMAP-Rule" id="MF_00096"/>
    </source>
</evidence>
<dbReference type="FunFam" id="3.40.50.300:FF:000870">
    <property type="entry name" value="MutS protein homolog 4"/>
    <property type="match status" value="1"/>
</dbReference>
<dbReference type="InterPro" id="IPR007695">
    <property type="entry name" value="DNA_mismatch_repair_MutS-lik_N"/>
</dbReference>
<dbReference type="GO" id="GO:0003684">
    <property type="term" value="F:damaged DNA binding"/>
    <property type="evidence" value="ECO:0007669"/>
    <property type="project" value="UniProtKB-UniRule"/>
</dbReference>
<dbReference type="PANTHER" id="PTHR11361:SF34">
    <property type="entry name" value="DNA MISMATCH REPAIR PROTEIN MSH1, MITOCHONDRIAL"/>
    <property type="match status" value="1"/>
</dbReference>
<dbReference type="EMBL" id="JACRSS010000001">
    <property type="protein sequence ID" value="MBC8537574.1"/>
    <property type="molecule type" value="Genomic_DNA"/>
</dbReference>
<accession>A0A926HV43</accession>
<evidence type="ECO:0000256" key="2">
    <source>
        <dbReference type="ARBA" id="ARBA00021982"/>
    </source>
</evidence>
<dbReference type="Gene3D" id="1.10.1420.10">
    <property type="match status" value="2"/>
</dbReference>
<dbReference type="FunFam" id="3.40.1170.10:FF:000001">
    <property type="entry name" value="DNA mismatch repair protein MutS"/>
    <property type="match status" value="1"/>
</dbReference>
<dbReference type="Pfam" id="PF00488">
    <property type="entry name" value="MutS_V"/>
    <property type="match status" value="1"/>
</dbReference>
<dbReference type="Proteomes" id="UP000617951">
    <property type="component" value="Unassembled WGS sequence"/>
</dbReference>
<dbReference type="Gene3D" id="3.40.50.300">
    <property type="entry name" value="P-loop containing nucleotide triphosphate hydrolases"/>
    <property type="match status" value="1"/>
</dbReference>
<dbReference type="GO" id="GO:0140664">
    <property type="term" value="F:ATP-dependent DNA damage sensor activity"/>
    <property type="evidence" value="ECO:0007669"/>
    <property type="project" value="InterPro"/>
</dbReference>
<keyword evidence="4 9" id="KW-0227">DNA damage</keyword>
<dbReference type="InterPro" id="IPR000432">
    <property type="entry name" value="DNA_mismatch_repair_MutS_C"/>
</dbReference>
<dbReference type="NCBIfam" id="TIGR01070">
    <property type="entry name" value="mutS1"/>
    <property type="match status" value="1"/>
</dbReference>
<evidence type="ECO:0000313" key="12">
    <source>
        <dbReference type="EMBL" id="MBC8537574.1"/>
    </source>
</evidence>
<reference evidence="12" key="1">
    <citation type="submission" date="2020-08" db="EMBL/GenBank/DDBJ databases">
        <title>Genome public.</title>
        <authorList>
            <person name="Liu C."/>
            <person name="Sun Q."/>
        </authorList>
    </citation>
    <scope>NUCLEOTIDE SEQUENCE</scope>
    <source>
        <strain evidence="12">NSJ-63</strain>
    </source>
</reference>
<dbReference type="GO" id="GO:0030983">
    <property type="term" value="F:mismatched DNA binding"/>
    <property type="evidence" value="ECO:0007669"/>
    <property type="project" value="InterPro"/>
</dbReference>
<keyword evidence="13" id="KW-1185">Reference proteome</keyword>
<dbReference type="Gene3D" id="3.40.1170.10">
    <property type="entry name" value="DNA repair protein MutS, domain I"/>
    <property type="match status" value="1"/>
</dbReference>
<dbReference type="SMART" id="SM00533">
    <property type="entry name" value="MUTSd"/>
    <property type="match status" value="1"/>
</dbReference>
<dbReference type="CDD" id="cd03284">
    <property type="entry name" value="ABC_MutS1"/>
    <property type="match status" value="1"/>
</dbReference>
<dbReference type="RefSeq" id="WP_249280091.1">
    <property type="nucleotide sequence ID" value="NZ_JACRSS010000001.1"/>
</dbReference>
<feature type="binding site" evidence="9">
    <location>
        <begin position="610"/>
        <end position="617"/>
    </location>
    <ligand>
        <name>ATP</name>
        <dbReference type="ChEBI" id="CHEBI:30616"/>
    </ligand>
</feature>
<dbReference type="GO" id="GO:0005524">
    <property type="term" value="F:ATP binding"/>
    <property type="evidence" value="ECO:0007669"/>
    <property type="project" value="UniProtKB-UniRule"/>
</dbReference>
<keyword evidence="6 9" id="KW-0238">DNA-binding</keyword>
<evidence type="ECO:0000256" key="7">
    <source>
        <dbReference type="ARBA" id="ARBA00023204"/>
    </source>
</evidence>